<gene>
    <name evidence="1" type="ORF">T12_8978</name>
</gene>
<organism evidence="1 2">
    <name type="scientific">Trichinella patagoniensis</name>
    <dbReference type="NCBI Taxonomy" id="990121"/>
    <lineage>
        <taxon>Eukaryota</taxon>
        <taxon>Metazoa</taxon>
        <taxon>Ecdysozoa</taxon>
        <taxon>Nematoda</taxon>
        <taxon>Enoplea</taxon>
        <taxon>Dorylaimia</taxon>
        <taxon>Trichinellida</taxon>
        <taxon>Trichinellidae</taxon>
        <taxon>Trichinella</taxon>
    </lineage>
</organism>
<dbReference type="AlphaFoldDB" id="A0A0V0ZBH4"/>
<keyword evidence="2" id="KW-1185">Reference proteome</keyword>
<evidence type="ECO:0000313" key="1">
    <source>
        <dbReference type="EMBL" id="KRY09707.1"/>
    </source>
</evidence>
<comment type="caution">
    <text evidence="1">The sequence shown here is derived from an EMBL/GenBank/DDBJ whole genome shotgun (WGS) entry which is preliminary data.</text>
</comment>
<protein>
    <submittedName>
        <fullName evidence="1">Uncharacterized protein</fullName>
    </submittedName>
</protein>
<proteinExistence type="predicted"/>
<accession>A0A0V0ZBH4</accession>
<sequence>MRHRDSLPDVNVALLCISTTPEHNLDVRENGLRDEELANQLDIFCHMCFGMDRFVNWQLHLRTYNQSGKNKPGLNMTVSNVPIWTYKFGMLLFHHYYREFIANLNMAFLLLAQISIAVARCQTKNSLKNYVISHANSKSGKLGKSEYP</sequence>
<name>A0A0V0ZBH4_9BILA</name>
<evidence type="ECO:0000313" key="2">
    <source>
        <dbReference type="Proteomes" id="UP000054783"/>
    </source>
</evidence>
<reference evidence="1 2" key="1">
    <citation type="submission" date="2015-01" db="EMBL/GenBank/DDBJ databases">
        <title>Evolution of Trichinella species and genotypes.</title>
        <authorList>
            <person name="Korhonen P.K."/>
            <person name="Edoardo P."/>
            <person name="Giuseppe L.R."/>
            <person name="Gasser R.B."/>
        </authorList>
    </citation>
    <scope>NUCLEOTIDE SEQUENCE [LARGE SCALE GENOMIC DNA]</scope>
    <source>
        <strain evidence="1">ISS2496</strain>
    </source>
</reference>
<dbReference type="EMBL" id="JYDQ01000261">
    <property type="protein sequence ID" value="KRY09707.1"/>
    <property type="molecule type" value="Genomic_DNA"/>
</dbReference>
<dbReference type="Proteomes" id="UP000054783">
    <property type="component" value="Unassembled WGS sequence"/>
</dbReference>